<dbReference type="GO" id="GO:0005634">
    <property type="term" value="C:nucleus"/>
    <property type="evidence" value="ECO:0007669"/>
    <property type="project" value="TreeGrafter"/>
</dbReference>
<feature type="compositionally biased region" description="Acidic residues" evidence="8">
    <location>
        <begin position="3577"/>
        <end position="3597"/>
    </location>
</feature>
<protein>
    <recommendedName>
        <fullName evidence="2">ubiquitinyl hydrolase 1</fullName>
        <ecNumber evidence="2">3.4.19.12</ecNumber>
    </recommendedName>
</protein>
<dbReference type="EMBL" id="CDMY01000257">
    <property type="protein sequence ID" value="CEL97859.1"/>
    <property type="molecule type" value="Genomic_DNA"/>
</dbReference>
<dbReference type="STRING" id="1169540.A0A0G4ELH6"/>
<keyword evidence="5" id="KW-0378">Hydrolase</keyword>
<dbReference type="InParanoid" id="A0A0G4ELH6"/>
<feature type="region of interest" description="Disordered" evidence="8">
    <location>
        <begin position="3126"/>
        <end position="3149"/>
    </location>
</feature>
<dbReference type="VEuPathDB" id="CryptoDB:Vbra_5110"/>
<gene>
    <name evidence="10" type="ORF">Vbra_5110</name>
</gene>
<dbReference type="GO" id="GO:0005509">
    <property type="term" value="F:calcium ion binding"/>
    <property type="evidence" value="ECO:0007669"/>
    <property type="project" value="InterPro"/>
</dbReference>
<evidence type="ECO:0000256" key="3">
    <source>
        <dbReference type="ARBA" id="ARBA00022670"/>
    </source>
</evidence>
<keyword evidence="4" id="KW-0833">Ubl conjugation pathway</keyword>
<evidence type="ECO:0000259" key="9">
    <source>
        <dbReference type="PROSITE" id="PS50222"/>
    </source>
</evidence>
<evidence type="ECO:0000256" key="4">
    <source>
        <dbReference type="ARBA" id="ARBA00022786"/>
    </source>
</evidence>
<feature type="domain" description="EF-hand" evidence="9">
    <location>
        <begin position="3989"/>
        <end position="4024"/>
    </location>
</feature>
<dbReference type="PANTHER" id="PTHR13367:SF28">
    <property type="entry name" value="UBIQUITIN THIOESTERASE ZRANB1"/>
    <property type="match status" value="1"/>
</dbReference>
<evidence type="ECO:0000256" key="8">
    <source>
        <dbReference type="SAM" id="MobiDB-lite"/>
    </source>
</evidence>
<dbReference type="GO" id="GO:0005737">
    <property type="term" value="C:cytoplasm"/>
    <property type="evidence" value="ECO:0007669"/>
    <property type="project" value="TreeGrafter"/>
</dbReference>
<evidence type="ECO:0000256" key="1">
    <source>
        <dbReference type="ARBA" id="ARBA00000707"/>
    </source>
</evidence>
<keyword evidence="6" id="KW-0788">Thiol protease</keyword>
<keyword evidence="7" id="KW-0106">Calcium</keyword>
<dbReference type="EC" id="3.4.19.12" evidence="2"/>
<dbReference type="Pfam" id="PF12359">
    <property type="entry name" value="DUF3645"/>
    <property type="match status" value="1"/>
</dbReference>
<feature type="region of interest" description="Disordered" evidence="8">
    <location>
        <begin position="3575"/>
        <end position="3610"/>
    </location>
</feature>
<proteinExistence type="predicted"/>
<keyword evidence="3" id="KW-0645">Protease</keyword>
<dbReference type="InterPro" id="IPR002048">
    <property type="entry name" value="EF_hand_dom"/>
</dbReference>
<feature type="compositionally biased region" description="Basic and acidic residues" evidence="8">
    <location>
        <begin position="105"/>
        <end position="116"/>
    </location>
</feature>
<evidence type="ECO:0000313" key="11">
    <source>
        <dbReference type="Proteomes" id="UP000041254"/>
    </source>
</evidence>
<dbReference type="Proteomes" id="UP000041254">
    <property type="component" value="Unassembled WGS sequence"/>
</dbReference>
<feature type="compositionally biased region" description="Low complexity" evidence="8">
    <location>
        <begin position="157"/>
        <end position="168"/>
    </location>
</feature>
<sequence length="4331" mass="478047">MVAPPLDVELIDKLVGKWRKRSHKKLVIEITQAKDNPSLLLFHDPSAASGSLLSWGSPTRPEGAPIEIQTDDDGEPFFLVQWAEKRWGVARFTLGSREDEMMEKRQHHWDRFEKPSRIKVPMHPHPQATPKPRKTAHEASTATTIGSGKVTGGGKESSVPSPVPQSVQLVDDDVEGSADGGEDEEEDGSPLLEPPTDEPSEAPLWRDAVFQAAYGLADDAAEPLGPSEALQQAVQALEFASESYTHLATALPAPYAEDADGVAGRVQPFITSVSGELRQVLDSCRSLTSRLLPVISAGAKHHTAFYTYVVEVVARLRQLASGGKGGILVAPVGWLAKGESADSDDASVRLVYLVITKADNSQGPPNESFFDVSVISSCDSALGYHPVTAEATPATAQLLYLTPLPLRHIKAERLIDGNFWTLVLRLLVHPQPDEEQARILYDILLPSATHTPGLYSSEHGKDEALLSWSPPPPVKDDPTNTHLTTLLVRETLLALGLTRQEAAHLSCINAWAMCERLTQDITKHSVTPRDAALLSQAARHIAVGVAKATQQSTTDGGHHTRCRIPLEGRHLAALHGALERLNDYVEQRSLHRTERRVLGGPTVRADDGCSDVRVAGWEEFDLMGGFRRDEDVDKLAGEAKDPPVLVPVQLTDIPEKVVTFADVSTTLRKCVRVCTLLANQRCDIDNSAAFRLALIQHLVTKVLPVPLPLSAPDRPAKCFWASQQITRAVQHDILRHLHLIGLHLVTASLSVIPSRPIDASRLTSLAALATLADATVRLMATDDPSGLSRHYGGYPDGRPFWFDLTEFASESEYFMYAEPHLAIVRWQVLEYLTELKGLSATSSVGKQLFRFEDGMAFDTGTAELLNRLAVDTAFSTDETDLAQYYTGEKGGIATLFPELGYLRDLVFYFKALLNPTSDQLPAIRSWDPESAAIQWSYTHANKQGKLAAFAFDKSLECARFQKDDYYERRSSVWSRMWEWVGLGKAPRVPPSKADPATLLPKPQKIESEDDLLHVRDMPTFGGEAGQKGGLIGEALSEQLLSFLTVPYLRIPLVMTFLADAGRVDALTDANLQGVVAAALFEPGGWCSSSNPSPPTQVPTLSAAHIATPLGLLLNELTHSPATTLTAIDRLLQLAMDKDTGRYKSPACRLLLFVVRIMARVLAFVKVVRERNREGKNDGLLAEWEKRATEQLTGVVARLLAALAFRAVQDQQMGYACAIHAHLVLIFCREMGDAPSVAAFVSSLVFVMTHHRLSIDVAEGSTVKRAAVSSDEDAAASLMGLPEWELIEVFQTSRHSLIAFMKTNPTHRNTILEQCVQLVSFASGGPLLADAGSSSSDAGARSWVQPLIPTHWEGRFVPQNELPPAVREGRVDVAMQGGSYESWLKQRVGRLSDSEMNLQLGDFSLRSQQMKLLGPWVNSFADFRALFGGVGADKAFQCAEVRRATKRLTLQLVAERYTLEKWRAPDGPASLPSGFKKRYRVGGRGLTAAHRWALPLLDPFIKRYLTNLPVYLSSDHVSDPTTLRLAFLATHTTTHKDARGNTHKTTHTRLREIHLKHTHDDRSPFLELYDVQECGRRHYRSLVYSTNASMTLHNPSPVAIFHSGRYPVLQGGLPAPVVPKSDESLVIQRTVGDVVQEYVPPRFLAGLLPSALIEAYEFWQKVGQGVKELIGYQLPHSRERSRTPSILLVTVHPSHTHAFRSTATVTRHTTTLPPAGHLGMDPAASRAIDGRPLVWDEIDREGEAMVLMNAQRVIGGRDDCPLKRLLMVVMRLENLSHVLVWREKAGGAYVVEMPRVDLTFTGSGDGNGAFYCEQHSGLFVSRMDPLSCDRTRRLLAGLPNVILLESSHEELYLLMAATGKPIRVRETVDILFNREDSEWGEAGMRHFLYPIHVSRTFVFIPTAEASLWMLLMRLMSGQYEEVFSLSETACVVDGTLTDAQQLLWDAFMHTLTDRPPFPHPDIHALRLKLLLNARAAGAPARLFAPISATTDVRSSLLAYVRNARHISAECRLTADEQSTLFAYVGASMVGDIELVNRRSLLDAVKPRVHRSLSGAGMSLGGAVREVDIKYPSLPALHPFDRPSRGDGQLSLGSWLDQALASVGSIGIIDPARPSEGQHEGPGAIEWLDALMGSGGAGCVGLRHFFVFYDLMTSRLPVRILPDDSSHKLGGLLLRFLPPRDFSADSGLTSVLRAMAADPSFAKSMPIRKTEEDNKDPGSGSKAKKDTPMAAITSFFNVGAKKERLQAFFADLRRAIETAERPASDDVAEMSAYVPPRKVFVRPFDHPSNREFWYCYRGGDNACGERVIEPFSVDHSDNGASYHIDAALLHALFTKPMAPIDLSAYVNHVTQSQLGHDKVSAVMPFHLSNHSVAKTPVAVEMRRRLKDDLCVYADGVNKGMTPVLIGLMETEIPSTLQNELALTNVLQRLKTLYRQLTAMRQQDQKRGVDLMQRAVRLANRCCETSREEAGGPDVRKHALALAKSGGHEPSLAFDALVALLTSQQATSTLQCINPLLSPEQHTRLLSLTAVALLLINRTSQSDRCLRSCAGLMRLLASDGTDRSVDAVRLRAGELVGNLCAERHYGSVMSEGGGVRYDPRLLVFEFASTFLLREAQTILIDKFVGAASGGQSLCHQMIMGAGKTTVVGPLLSLLLGSDRSLIVQVVPHALLEFTRSVLRERFSAMIRKPILTFHFDRYDTVTPELLMRLQNTRENGGVMICDPTSLKSFMLKTVELLLSLDRHAKVKQQLAMMQEGTDTDDSWGLGKLAGSVEAGIRKLVGMGSNDALKEAKKGLLAAVFGDAELSGVRDEVSLCFDILMLFRSSTLILDEVDLILHPLKSELNWPIGLKYPLDFTRPDPSHKKDKRASDGVNAPLELGVRWQMPWHLLDAIVFCQTGKMTVNFQDSSEALRLLQSIREAISHAAEGGLLQRTPHLILLSTSFYHATLKPLLAKWLFFFLRSKRLTGINDETALRYLTGAEGELTRDEGMKATLERGLSDFHMKMLNLGREWLHSLMPHVLAKVNRVSFGYLRPADIVRLQNDQPLMPRSRRLLAVPFVGKDVPSRASEFSHPDVVIGLTILAYRLDGLRMDDFRQTMSGLKQTLEQQVGPVDKRPASLKFNKWVDKAGGRVRGSKPSSATQGLPPTAPATAPIPASATLDFDPMRVWPLALIDLGDTEQMDALYGLLQHESSVIWGYLHEYVFPVCLEHTTLQLSACGQDLGGSNLFGTRLGFSGTPSNLIPRELGLCQYEQGTDGKILTLLTSPRVVTHTTLEQGWGVAAILKRVANGGFHALIDTGALITGLSNLEVARRLLAAGLKGHDGVVFLDSQDRQMVLMREGGKVLPLAQCGLSWDKRFTFYDQIHTTGMDIKQAISARAALTIGKDMTLRDYSQGAFRMRGIGNGQTLQVLIPPEVARLIAEAASIDPPSLATLSAADVLSHTAGWLTLQSMRSEKMQFDLLCEQDLCNVWRRRAFELLREGHDQVGSSASLLSRDKAPHPLALAVDTFRDRIDFTVPNTVEASEGLGEKLRDLMQENDRILTDEDRQTCGLVLRRMEGGGEGAGRMGGVMYTSELVQQQEEEQEKEQEQEQEQEEEKEKEEEKMTEPEVALPLKYSRDDENPIPWPITALSHPPAHSGAPPFYPLSEFAVLVKLLQKPKPLDFPHHLSLSQNHYRQKWSLQTFRRLKNVLVVLEWIPDTTKLGSDVDRDEGQNELTDEQEDRLRKAFELFDTDNDRTIDRGELVPLLRAMEMEVDDSMGTEIVQLIKSRLATDGQSPTSVTSLSFDEIRTALADRRLLTAQEGRHFVVLSLAEAQTIRVALHATNGRMPDGNVAFALRALPCGFVAFDSSSGFGDWKRGAKALVKYQEESAAQCCRFVNSEHFYTPKQLAILLRALQPNDCKARQTFFLEVRRCRRRAQLPWEDTPLAQLFATADDFAALKLKAVGARVRQRLYERGMSLADAFMAFDHNRDGVLSGAELYGGLKWLGVPLTPEEVRDVITFVDHDANGFIQQAELLDAFGVSSSYLLTDETSSTTLPSPTLRVEHAQAAALRPAALPRPPASPAATHQIIPVAVPGIHEALGASHDPAQVIDSGLRRLQAALVDRLEFSIERHDSFHKVWTSEGSTMMMPTALSLWEPDELKGRRVELRKNRLRLCVGHYASTQKALVVEAHDLGITVFNKPREMTAALELICPQVIRFKQVWANERGSHPLYVWRGVPPSDDFVTLGLMVTSKRTPPKRSHQRCIPRKWVRVLDSDKVSAAAERLLDSESIGAGARPGCLWSVPPYGLLAFTEQEGEEFSQPAFALPMAFKLKSADKAHGGDAIPDVIVSE</sequence>
<dbReference type="PANTHER" id="PTHR13367">
    <property type="entry name" value="UBIQUITIN THIOESTERASE"/>
    <property type="match status" value="1"/>
</dbReference>
<dbReference type="GO" id="GO:0004843">
    <property type="term" value="F:cysteine-type deubiquitinase activity"/>
    <property type="evidence" value="ECO:0007669"/>
    <property type="project" value="UniProtKB-EC"/>
</dbReference>
<dbReference type="Gene3D" id="1.10.238.10">
    <property type="entry name" value="EF-hand"/>
    <property type="match status" value="2"/>
</dbReference>
<dbReference type="PROSITE" id="PS50222">
    <property type="entry name" value="EF_HAND_2"/>
    <property type="match status" value="3"/>
</dbReference>
<dbReference type="SMART" id="SM00054">
    <property type="entry name" value="EFh"/>
    <property type="match status" value="3"/>
</dbReference>
<feature type="domain" description="EF-hand" evidence="9">
    <location>
        <begin position="3716"/>
        <end position="3751"/>
    </location>
</feature>
<organism evidence="10 11">
    <name type="scientific">Vitrella brassicaformis (strain CCMP3155)</name>
    <dbReference type="NCBI Taxonomy" id="1169540"/>
    <lineage>
        <taxon>Eukaryota</taxon>
        <taxon>Sar</taxon>
        <taxon>Alveolata</taxon>
        <taxon>Colpodellida</taxon>
        <taxon>Vitrellaceae</taxon>
        <taxon>Vitrella</taxon>
    </lineage>
</organism>
<dbReference type="GO" id="GO:0071947">
    <property type="term" value="P:protein deubiquitination involved in ubiquitin-dependent protein catabolic process"/>
    <property type="evidence" value="ECO:0007669"/>
    <property type="project" value="TreeGrafter"/>
</dbReference>
<evidence type="ECO:0000313" key="10">
    <source>
        <dbReference type="EMBL" id="CEL97859.1"/>
    </source>
</evidence>
<dbReference type="InterPro" id="IPR011992">
    <property type="entry name" value="EF-hand-dom_pair"/>
</dbReference>
<dbReference type="GO" id="GO:0070530">
    <property type="term" value="F:K63-linked polyubiquitin modification-dependent protein binding"/>
    <property type="evidence" value="ECO:0007669"/>
    <property type="project" value="TreeGrafter"/>
</dbReference>
<feature type="region of interest" description="Disordered" evidence="8">
    <location>
        <begin position="105"/>
        <end position="201"/>
    </location>
</feature>
<comment type="catalytic activity">
    <reaction evidence="1">
        <text>Thiol-dependent hydrolysis of ester, thioester, amide, peptide and isopeptide bonds formed by the C-terminal Gly of ubiquitin (a 76-residue protein attached to proteins as an intracellular targeting signal).</text>
        <dbReference type="EC" id="3.4.19.12"/>
    </reaction>
</comment>
<dbReference type="InterPro" id="IPR022105">
    <property type="entry name" value="DUF3645"/>
</dbReference>
<evidence type="ECO:0000256" key="6">
    <source>
        <dbReference type="ARBA" id="ARBA00022807"/>
    </source>
</evidence>
<keyword evidence="11" id="KW-1185">Reference proteome</keyword>
<feature type="compositionally biased region" description="Acidic residues" evidence="8">
    <location>
        <begin position="170"/>
        <end position="188"/>
    </location>
</feature>
<name>A0A0G4ELH6_VITBC</name>
<feature type="domain" description="EF-hand" evidence="9">
    <location>
        <begin position="3953"/>
        <end position="3988"/>
    </location>
</feature>
<dbReference type="InterPro" id="IPR022099">
    <property type="entry name" value="DUF3638"/>
</dbReference>
<dbReference type="OrthoDB" id="426049at2759"/>
<evidence type="ECO:0000256" key="2">
    <source>
        <dbReference type="ARBA" id="ARBA00012759"/>
    </source>
</evidence>
<dbReference type="InterPro" id="IPR051346">
    <property type="entry name" value="OTU_Deubiquitinase"/>
</dbReference>
<accession>A0A0G4ELH6</accession>
<dbReference type="Pfam" id="PF12340">
    <property type="entry name" value="DUF3638"/>
    <property type="match status" value="1"/>
</dbReference>
<dbReference type="OMA" id="THECIRT"/>
<dbReference type="InterPro" id="IPR018247">
    <property type="entry name" value="EF_Hand_1_Ca_BS"/>
</dbReference>
<reference evidence="10 11" key="1">
    <citation type="submission" date="2014-11" db="EMBL/GenBank/DDBJ databases">
        <authorList>
            <person name="Zhu J."/>
            <person name="Qi W."/>
            <person name="Song R."/>
        </authorList>
    </citation>
    <scope>NUCLEOTIDE SEQUENCE [LARGE SCALE GENOMIC DNA]</scope>
</reference>
<feature type="region of interest" description="Disordered" evidence="8">
    <location>
        <begin position="2201"/>
        <end position="2223"/>
    </location>
</feature>
<dbReference type="PhylomeDB" id="A0A0G4ELH6"/>
<dbReference type="PROSITE" id="PS00018">
    <property type="entry name" value="EF_HAND_1"/>
    <property type="match status" value="3"/>
</dbReference>
<evidence type="ECO:0000256" key="5">
    <source>
        <dbReference type="ARBA" id="ARBA00022801"/>
    </source>
</evidence>
<dbReference type="SUPFAM" id="SSF47473">
    <property type="entry name" value="EF-hand"/>
    <property type="match status" value="1"/>
</dbReference>
<evidence type="ECO:0000256" key="7">
    <source>
        <dbReference type="ARBA" id="ARBA00022837"/>
    </source>
</evidence>